<reference evidence="2 3" key="1">
    <citation type="journal article" date="2014" name="ISME J.">
        <title>Candidatus Competibacter-lineage genomes retrieved from metagenomes reveal functional metabolic diversity.</title>
        <authorList>
            <person name="McIlroy S.J."/>
            <person name="Albertsen M."/>
            <person name="Andresen E.K."/>
            <person name="Saunders A.M."/>
            <person name="Kristiansen R."/>
            <person name="Stokholm-Bjerregaard M."/>
            <person name="Nielsen K.L."/>
            <person name="Nielsen P.H."/>
        </authorList>
    </citation>
    <scope>NUCLEOTIDE SEQUENCE [LARGE SCALE GENOMIC DNA]</scope>
    <source>
        <strain evidence="2 3">Run_B_J11</strain>
    </source>
</reference>
<protein>
    <submittedName>
        <fullName evidence="2">Fe-S assembly protein</fullName>
    </submittedName>
</protein>
<organism evidence="2 3">
    <name type="scientific">Candidatus Contendobacter odensis Run_B_J11</name>
    <dbReference type="NCBI Taxonomy" id="1400861"/>
    <lineage>
        <taxon>Bacteria</taxon>
        <taxon>Pseudomonadati</taxon>
        <taxon>Pseudomonadota</taxon>
        <taxon>Gammaproteobacteria</taxon>
        <taxon>Candidatus Competibacteraceae</taxon>
        <taxon>Candidatus Contendibacter</taxon>
    </lineage>
</organism>
<dbReference type="GO" id="GO:0005506">
    <property type="term" value="F:iron ion binding"/>
    <property type="evidence" value="ECO:0007669"/>
    <property type="project" value="InterPro"/>
</dbReference>
<dbReference type="GO" id="GO:0051536">
    <property type="term" value="F:iron-sulfur cluster binding"/>
    <property type="evidence" value="ECO:0007669"/>
    <property type="project" value="InterPro"/>
</dbReference>
<dbReference type="Gene3D" id="3.90.1010.10">
    <property type="match status" value="1"/>
</dbReference>
<comment type="caution">
    <text evidence="2">The sequence shown here is derived from an EMBL/GenBank/DDBJ whole genome shotgun (WGS) entry which is preliminary data.</text>
</comment>
<accession>A0A7U7J693</accession>
<dbReference type="RefSeq" id="WP_034436439.1">
    <property type="nucleotide sequence ID" value="NZ_CBTK010000300.1"/>
</dbReference>
<dbReference type="SUPFAM" id="SSF82649">
    <property type="entry name" value="SufE/NifU"/>
    <property type="match status" value="1"/>
</dbReference>
<gene>
    <name evidence="2" type="primary">iscU</name>
    <name evidence="2" type="ORF">BN874_810005</name>
</gene>
<dbReference type="GO" id="GO:0016226">
    <property type="term" value="P:iron-sulfur cluster assembly"/>
    <property type="evidence" value="ECO:0007669"/>
    <property type="project" value="InterPro"/>
</dbReference>
<dbReference type="CDD" id="cd06664">
    <property type="entry name" value="IscU_like"/>
    <property type="match status" value="1"/>
</dbReference>
<feature type="domain" description="NIF system FeS cluster assembly NifU N-terminal" evidence="1">
    <location>
        <begin position="7"/>
        <end position="125"/>
    </location>
</feature>
<dbReference type="InterPro" id="IPR002871">
    <property type="entry name" value="NIF_FeS_clus_asmbl_NifU_N"/>
</dbReference>
<evidence type="ECO:0000313" key="2">
    <source>
        <dbReference type="EMBL" id="CDH47434.1"/>
    </source>
</evidence>
<evidence type="ECO:0000259" key="1">
    <source>
        <dbReference type="Pfam" id="PF01592"/>
    </source>
</evidence>
<dbReference type="EMBL" id="CBTK010000300">
    <property type="protein sequence ID" value="CDH47434.1"/>
    <property type="molecule type" value="Genomic_DNA"/>
</dbReference>
<dbReference type="OrthoDB" id="9808097at2"/>
<keyword evidence="3" id="KW-1185">Reference proteome</keyword>
<proteinExistence type="predicted"/>
<evidence type="ECO:0000313" key="3">
    <source>
        <dbReference type="Proteomes" id="UP000019184"/>
    </source>
</evidence>
<sequence>MRELSAVARDHFERPRNVGSLNPTDPDVAAALVGEPVSGAILQLHLRVDERDVVVVARFKAYGCGWTIACGSLLTECIQGRALVEIVPFRHHELLAKLDVPPEKLHCAVLAETALKAALRAHAVKPTFNPILQFDHP</sequence>
<dbReference type="Pfam" id="PF01592">
    <property type="entry name" value="NifU_N"/>
    <property type="match status" value="1"/>
</dbReference>
<dbReference type="AlphaFoldDB" id="A0A7U7J693"/>
<name>A0A7U7J693_9GAMM</name>
<dbReference type="Proteomes" id="UP000019184">
    <property type="component" value="Unassembled WGS sequence"/>
</dbReference>
<dbReference type="PANTHER" id="PTHR10093">
    <property type="entry name" value="IRON-SULFUR CLUSTER ASSEMBLY ENZYME NIFU HOMOLOG"/>
    <property type="match status" value="1"/>
</dbReference>